<organism evidence="1 2">
    <name type="scientific">Prevotella brunnea</name>
    <dbReference type="NCBI Taxonomy" id="2508867"/>
    <lineage>
        <taxon>Bacteria</taxon>
        <taxon>Pseudomonadati</taxon>
        <taxon>Bacteroidota</taxon>
        <taxon>Bacteroidia</taxon>
        <taxon>Bacteroidales</taxon>
        <taxon>Prevotellaceae</taxon>
        <taxon>Prevotella</taxon>
    </lineage>
</organism>
<reference evidence="2" key="1">
    <citation type="submission" date="2019-05" db="EMBL/GenBank/DDBJ databases">
        <title>Prevotella brunnea sp. nov., isolated from a wound of a patient.</title>
        <authorList>
            <person name="Buhl M."/>
        </authorList>
    </citation>
    <scope>NUCLEOTIDE SEQUENCE [LARGE SCALE GENOMIC DNA]</scope>
    <source>
        <strain evidence="2">A2672</strain>
    </source>
</reference>
<comment type="caution">
    <text evidence="1">The sequence shown here is derived from an EMBL/GenBank/DDBJ whole genome shotgun (WGS) entry which is preliminary data.</text>
</comment>
<proteinExistence type="predicted"/>
<sequence length="126" mass="14663">MKLQQYFLAYDFEEIYPLIGLMFPKARHQRAQFRHAYELLKEIKPVASKKVIRYQLMQDPDTQEVFCGADDNNFKAPWDVIVGKEVKKDQPVDLTDAEITANCLLNTVLIGKHPKSFISDFESIIR</sequence>
<name>A0A5C8GI52_9BACT</name>
<dbReference type="OrthoDB" id="1077575at2"/>
<protein>
    <submittedName>
        <fullName evidence="1">Uncharacterized protein</fullName>
    </submittedName>
</protein>
<accession>A0A5C8GI52</accession>
<keyword evidence="2" id="KW-1185">Reference proteome</keyword>
<dbReference type="Proteomes" id="UP000321612">
    <property type="component" value="Unassembled WGS sequence"/>
</dbReference>
<evidence type="ECO:0000313" key="1">
    <source>
        <dbReference type="EMBL" id="TXJ60838.1"/>
    </source>
</evidence>
<gene>
    <name evidence="1" type="ORF">ETF27_07635</name>
</gene>
<dbReference type="EMBL" id="SDIK01000056">
    <property type="protein sequence ID" value="TXJ60838.1"/>
    <property type="molecule type" value="Genomic_DNA"/>
</dbReference>
<dbReference type="RefSeq" id="WP_130829900.1">
    <property type="nucleotide sequence ID" value="NZ_SDIK01000056.1"/>
</dbReference>
<evidence type="ECO:0000313" key="2">
    <source>
        <dbReference type="Proteomes" id="UP000321612"/>
    </source>
</evidence>
<dbReference type="AlphaFoldDB" id="A0A5C8GI52"/>